<dbReference type="InterPro" id="IPR029063">
    <property type="entry name" value="SAM-dependent_MTases_sf"/>
</dbReference>
<accession>A0ABS4J1E2</accession>
<dbReference type="RefSeq" id="WP_209975532.1">
    <property type="nucleotide sequence ID" value="NZ_JAGGLB010000020.1"/>
</dbReference>
<sequence length="293" mass="33545">MNLLALAGQIDAGKFQPHLENHLPAETISRLHEMNVEGIDNQLKQVIRNPIDLTGEMSKDLLELYYTASWFNLFEILRVPPDAAVFEIAAGDTIYIPRALNAYSGNTTNATNATNATYVTANLNKELSKGFFQKTADLDIQIKIIEDDGVNLLDYYEHDSFEVVSFHHALNDIIQTIIADIEGIDTVNNNWWTIEPQMLQAVMRYNDQGKLKEAAYEPFIKIIDTCTKLLKKGGYIIFDNCTYAGYEQIGYSSEFHSSYIRLAREWITEANLDLEEVELDLYDKNWWMILKKL</sequence>
<name>A0ABS4J1E2_9BACL</name>
<dbReference type="Proteomes" id="UP001519287">
    <property type="component" value="Unassembled WGS sequence"/>
</dbReference>
<comment type="caution">
    <text evidence="1">The sequence shown here is derived from an EMBL/GenBank/DDBJ whole genome shotgun (WGS) entry which is preliminary data.</text>
</comment>
<proteinExistence type="predicted"/>
<organism evidence="1 2">
    <name type="scientific">Paenibacillus eucommiae</name>
    <dbReference type="NCBI Taxonomy" id="1355755"/>
    <lineage>
        <taxon>Bacteria</taxon>
        <taxon>Bacillati</taxon>
        <taxon>Bacillota</taxon>
        <taxon>Bacilli</taxon>
        <taxon>Bacillales</taxon>
        <taxon>Paenibacillaceae</taxon>
        <taxon>Paenibacillus</taxon>
    </lineage>
</organism>
<reference evidence="1 2" key="1">
    <citation type="submission" date="2021-03" db="EMBL/GenBank/DDBJ databases">
        <title>Genomic Encyclopedia of Type Strains, Phase IV (KMG-IV): sequencing the most valuable type-strain genomes for metagenomic binning, comparative biology and taxonomic classification.</title>
        <authorList>
            <person name="Goeker M."/>
        </authorList>
    </citation>
    <scope>NUCLEOTIDE SEQUENCE [LARGE SCALE GENOMIC DNA]</scope>
    <source>
        <strain evidence="1 2">DSM 26048</strain>
    </source>
</reference>
<evidence type="ECO:0008006" key="3">
    <source>
        <dbReference type="Google" id="ProtNLM"/>
    </source>
</evidence>
<evidence type="ECO:0000313" key="1">
    <source>
        <dbReference type="EMBL" id="MBP1993648.1"/>
    </source>
</evidence>
<protein>
    <recommendedName>
        <fullName evidence="3">Class I SAM-dependent methyltransferase</fullName>
    </recommendedName>
</protein>
<dbReference type="EMBL" id="JAGGLB010000020">
    <property type="protein sequence ID" value="MBP1993648.1"/>
    <property type="molecule type" value="Genomic_DNA"/>
</dbReference>
<dbReference type="SUPFAM" id="SSF53335">
    <property type="entry name" value="S-adenosyl-L-methionine-dependent methyltransferases"/>
    <property type="match status" value="1"/>
</dbReference>
<keyword evidence="2" id="KW-1185">Reference proteome</keyword>
<evidence type="ECO:0000313" key="2">
    <source>
        <dbReference type="Proteomes" id="UP001519287"/>
    </source>
</evidence>
<gene>
    <name evidence="1" type="ORF">J2Z66_005274</name>
</gene>